<evidence type="ECO:0000313" key="9">
    <source>
        <dbReference type="Proteomes" id="UP000677218"/>
    </source>
</evidence>
<protein>
    <recommendedName>
        <fullName evidence="7">Gram-positive cocci surface proteins LPxTG domain-containing protein</fullName>
    </recommendedName>
</protein>
<accession>A0A916QFE0</accession>
<proteinExistence type="predicted"/>
<keyword evidence="2" id="KW-0964">Secreted</keyword>
<dbReference type="Pfam" id="PF08428">
    <property type="entry name" value="Rib"/>
    <property type="match status" value="8"/>
</dbReference>
<feature type="compositionally biased region" description="Basic and acidic residues" evidence="5">
    <location>
        <begin position="447"/>
        <end position="493"/>
    </location>
</feature>
<dbReference type="InterPro" id="IPR012706">
    <property type="entry name" value="Rib_alpha_Esp_rpt"/>
</dbReference>
<keyword evidence="6" id="KW-0472">Membrane</keyword>
<dbReference type="InterPro" id="IPR019931">
    <property type="entry name" value="LPXTG_anchor"/>
</dbReference>
<keyword evidence="1" id="KW-0134">Cell wall</keyword>
<dbReference type="Pfam" id="PF00746">
    <property type="entry name" value="Gram_pos_anchor"/>
    <property type="match status" value="1"/>
</dbReference>
<evidence type="ECO:0000256" key="2">
    <source>
        <dbReference type="ARBA" id="ARBA00022525"/>
    </source>
</evidence>
<evidence type="ECO:0000256" key="3">
    <source>
        <dbReference type="ARBA" id="ARBA00022729"/>
    </source>
</evidence>
<dbReference type="NCBIfam" id="TIGR02331">
    <property type="entry name" value="rib_alpha"/>
    <property type="match status" value="8"/>
</dbReference>
<keyword evidence="6" id="KW-1133">Transmembrane helix</keyword>
<reference evidence="8" key="1">
    <citation type="submission" date="2020-08" db="EMBL/GenBank/DDBJ databases">
        <title>Taxonomic study for Lactobacillus species isolated from hardwood bark.</title>
        <authorList>
            <person name="Tohno M."/>
            <person name="Tanizawa Y."/>
        </authorList>
    </citation>
    <scope>NUCLEOTIDE SEQUENCE</scope>
    <source>
        <strain evidence="8">B40</strain>
    </source>
</reference>
<sequence length="707" mass="74997">MPDGTDYTWKETPDTSTAGDKPATIIVTYPDGSKEEVPITVHVKDDTPTTPSDADKYDPKGQDITVDKGETPKAEDGISNKGDLPDGTDYTWKETPDTSTAGDKPATIIVTYPDGTKEEVPITVHVKDDTPTTPSDADKYDPKGQDITVDKGETPKAEDGISNKGDLPDGTDYTWKETPDTSTAGDKDATVIVTYPDGSKEEVPITVHVKDDTPTTPSDADKYDPKGQDITVDKGETPKAEDGISNKGDLPDGTDYTWKETPDTSTPGDKDATVIVTYPDGSKDEVPVTIHVKDDTPTTPSDADKYDPKGQDITVDKGETPKAEDGISNKGDLPDGTDYTWKETPDTSTPGDKDATVIVTYPDGSKDEVPVTIHVKDNTPTKTTDADKYDPKGQDVTVDKGETPKAEDGISNKGDLPDGTDYTWKETPDTSAPGDKDATVIVTYPDGSKDEVPVTIHVKDNTPTKTTDADKYDPKGQDVTVDKGETPKAEDGISNKGDLPDGTDYTWKETPDTSTPGDKDATIIVTYPDGSKDEVPVTIHVKDDTKNNGGETTKNPEPKGQDVDTKPGKLPNPGDAISNKGDMPDGTDYTWVKKPDVSKPGKSTGVVEVTYPDGTKRRVTVTVNVLAEPENNNSGKGKGNGNGSGNMGAGYSNSNGSGNATAGVNADRDTLPQTGEGDKSAMSVAGILMAGAAFILGLAGDRKRKRR</sequence>
<feature type="compositionally biased region" description="Basic and acidic residues" evidence="5">
    <location>
        <begin position="423"/>
        <end position="438"/>
    </location>
</feature>
<feature type="compositionally biased region" description="Basic and acidic residues" evidence="5">
    <location>
        <begin position="198"/>
        <end position="244"/>
    </location>
</feature>
<dbReference type="EMBL" id="BMAY01000001">
    <property type="protein sequence ID" value="GFZ26285.1"/>
    <property type="molecule type" value="Genomic_DNA"/>
</dbReference>
<feature type="compositionally biased region" description="Basic and acidic residues" evidence="5">
    <location>
        <begin position="506"/>
        <end position="521"/>
    </location>
</feature>
<feature type="compositionally biased region" description="Basic and acidic residues" evidence="5">
    <location>
        <begin position="340"/>
        <end position="355"/>
    </location>
</feature>
<dbReference type="NCBIfam" id="TIGR01167">
    <property type="entry name" value="LPXTG_anchor"/>
    <property type="match status" value="1"/>
</dbReference>
<dbReference type="PROSITE" id="PS50847">
    <property type="entry name" value="GRAM_POS_ANCHORING"/>
    <property type="match status" value="1"/>
</dbReference>
<feature type="compositionally biased region" description="Basic and acidic residues" evidence="5">
    <location>
        <begin position="530"/>
        <end position="546"/>
    </location>
</feature>
<feature type="region of interest" description="Disordered" evidence="5">
    <location>
        <begin position="625"/>
        <end position="678"/>
    </location>
</feature>
<evidence type="ECO:0000256" key="5">
    <source>
        <dbReference type="SAM" id="MobiDB-lite"/>
    </source>
</evidence>
<keyword evidence="4" id="KW-0572">Peptidoglycan-anchor</keyword>
<feature type="compositionally biased region" description="Gly residues" evidence="5">
    <location>
        <begin position="636"/>
        <end position="648"/>
    </location>
</feature>
<evidence type="ECO:0000256" key="6">
    <source>
        <dbReference type="SAM" id="Phobius"/>
    </source>
</evidence>
<feature type="domain" description="Gram-positive cocci surface proteins LPxTG" evidence="7">
    <location>
        <begin position="671"/>
        <end position="707"/>
    </location>
</feature>
<dbReference type="InterPro" id="IPR059115">
    <property type="entry name" value="Rib"/>
</dbReference>
<dbReference type="Proteomes" id="UP000677218">
    <property type="component" value="Unassembled WGS sequence"/>
</dbReference>
<evidence type="ECO:0000259" key="7">
    <source>
        <dbReference type="PROSITE" id="PS50847"/>
    </source>
</evidence>
<dbReference type="AlphaFoldDB" id="A0A916QFE0"/>
<feature type="compositionally biased region" description="Low complexity" evidence="5">
    <location>
        <begin position="649"/>
        <end position="665"/>
    </location>
</feature>
<feature type="compositionally biased region" description="Basic and acidic residues" evidence="5">
    <location>
        <begin position="364"/>
        <end position="410"/>
    </location>
</feature>
<evidence type="ECO:0000313" key="8">
    <source>
        <dbReference type="EMBL" id="GFZ26285.1"/>
    </source>
</evidence>
<comment type="caution">
    <text evidence="8">The sequence shown here is derived from an EMBL/GenBank/DDBJ whole genome shotgun (WGS) entry which is preliminary data.</text>
</comment>
<evidence type="ECO:0000256" key="4">
    <source>
        <dbReference type="ARBA" id="ARBA00023088"/>
    </source>
</evidence>
<feature type="compositionally biased region" description="Basic and acidic residues" evidence="5">
    <location>
        <begin position="554"/>
        <end position="567"/>
    </location>
</feature>
<feature type="region of interest" description="Disordered" evidence="5">
    <location>
        <begin position="1"/>
        <end position="24"/>
    </location>
</feature>
<feature type="compositionally biased region" description="Basic and acidic residues" evidence="5">
    <location>
        <begin position="257"/>
        <end position="272"/>
    </location>
</feature>
<feature type="compositionally biased region" description="Basic and acidic residues" evidence="5">
    <location>
        <begin position="115"/>
        <end position="161"/>
    </location>
</feature>
<keyword evidence="3" id="KW-0732">Signal</keyword>
<gene>
    <name evidence="8" type="ORF">LCB40_01650</name>
</gene>
<organism evidence="8 9">
    <name type="scientific">Lactobacillus corticis</name>
    <dbReference type="NCBI Taxonomy" id="2201249"/>
    <lineage>
        <taxon>Bacteria</taxon>
        <taxon>Bacillati</taxon>
        <taxon>Bacillota</taxon>
        <taxon>Bacilli</taxon>
        <taxon>Lactobacillales</taxon>
        <taxon>Lactobacillaceae</taxon>
        <taxon>Lactobacillus</taxon>
    </lineage>
</organism>
<feature type="region of interest" description="Disordered" evidence="5">
    <location>
        <begin position="42"/>
        <end position="611"/>
    </location>
</feature>
<evidence type="ECO:0000256" key="1">
    <source>
        <dbReference type="ARBA" id="ARBA00022512"/>
    </source>
</evidence>
<feature type="compositionally biased region" description="Basic and acidic residues" evidence="5">
    <location>
        <begin position="174"/>
        <end position="189"/>
    </location>
</feature>
<feature type="compositionally biased region" description="Basic and acidic residues" evidence="5">
    <location>
        <begin position="281"/>
        <end position="327"/>
    </location>
</feature>
<name>A0A916QFE0_9LACO</name>
<feature type="transmembrane region" description="Helical" evidence="6">
    <location>
        <begin position="680"/>
        <end position="699"/>
    </location>
</feature>
<keyword evidence="6" id="KW-0812">Transmembrane</keyword>
<keyword evidence="9" id="KW-1185">Reference proteome</keyword>
<feature type="compositionally biased region" description="Basic and acidic residues" evidence="5">
    <location>
        <begin position="42"/>
        <end position="78"/>
    </location>
</feature>